<keyword evidence="1" id="KW-0472">Membrane</keyword>
<name>A4JVH6_BURVG</name>
<organism evidence="2 3">
    <name type="scientific">Burkholderia vietnamiensis (strain G4 / LMG 22486)</name>
    <name type="common">Burkholderia cepacia (strain R1808)</name>
    <dbReference type="NCBI Taxonomy" id="269482"/>
    <lineage>
        <taxon>Bacteria</taxon>
        <taxon>Pseudomonadati</taxon>
        <taxon>Pseudomonadota</taxon>
        <taxon>Betaproteobacteria</taxon>
        <taxon>Burkholderiales</taxon>
        <taxon>Burkholderiaceae</taxon>
        <taxon>Burkholderia</taxon>
        <taxon>Burkholderia cepacia complex</taxon>
    </lineage>
</organism>
<feature type="transmembrane region" description="Helical" evidence="1">
    <location>
        <begin position="20"/>
        <end position="46"/>
    </location>
</feature>
<keyword evidence="2" id="KW-0614">Plasmid</keyword>
<protein>
    <submittedName>
        <fullName evidence="2">Uncharacterized protein</fullName>
    </submittedName>
</protein>
<geneLocation type="plasmid" evidence="2 3">
    <name>pBVIE03</name>
</geneLocation>
<dbReference type="Proteomes" id="UP000002287">
    <property type="component" value="Plasmid pBVIE03"/>
</dbReference>
<reference evidence="2 3" key="1">
    <citation type="submission" date="2007-03" db="EMBL/GenBank/DDBJ databases">
        <title>Complete sequence of plasmid pBVIE03 of Burkholderia vietnamiensis G4.</title>
        <authorList>
            <consortium name="US DOE Joint Genome Institute"/>
            <person name="Copeland A."/>
            <person name="Lucas S."/>
            <person name="Lapidus A."/>
            <person name="Barry K."/>
            <person name="Detter J.C."/>
            <person name="Glavina del Rio T."/>
            <person name="Hammon N."/>
            <person name="Israni S."/>
            <person name="Dalin E."/>
            <person name="Tice H."/>
            <person name="Pitluck S."/>
            <person name="Chain P."/>
            <person name="Malfatti S."/>
            <person name="Shin M."/>
            <person name="Vergez L."/>
            <person name="Schmutz J."/>
            <person name="Larimer F."/>
            <person name="Land M."/>
            <person name="Hauser L."/>
            <person name="Kyrpides N."/>
            <person name="Tiedje J."/>
            <person name="Richardson P."/>
        </authorList>
    </citation>
    <scope>NUCLEOTIDE SEQUENCE [LARGE SCALE GENOMIC DNA]</scope>
    <source>
        <strain evidence="3">G4 / LMG 22486</strain>
        <plasmid evidence="2 3">pBVIE03</plasmid>
    </source>
</reference>
<dbReference type="EMBL" id="CP000619">
    <property type="protein sequence ID" value="ABO60279.1"/>
    <property type="molecule type" value="Genomic_DNA"/>
</dbReference>
<dbReference type="KEGG" id="bvi:Bcep1808_7402"/>
<proteinExistence type="predicted"/>
<sequence>MSIAIKPSFARRWVAASIGLWMKIAPMVVVVSVALKLLGVGMWAAMTWASVVLYPSLAALSTLAIFGGWLALMTHDWNCREIGTTQ</sequence>
<feature type="transmembrane region" description="Helical" evidence="1">
    <location>
        <begin position="52"/>
        <end position="72"/>
    </location>
</feature>
<keyword evidence="1" id="KW-0812">Transmembrane</keyword>
<keyword evidence="1" id="KW-1133">Transmembrane helix</keyword>
<gene>
    <name evidence="2" type="ordered locus">Bcep1808_7402</name>
</gene>
<evidence type="ECO:0000313" key="3">
    <source>
        <dbReference type="Proteomes" id="UP000002287"/>
    </source>
</evidence>
<dbReference type="HOGENOM" id="CLU_2491972_0_0_4"/>
<evidence type="ECO:0000256" key="1">
    <source>
        <dbReference type="SAM" id="Phobius"/>
    </source>
</evidence>
<accession>A4JVH6</accession>
<dbReference type="AlphaFoldDB" id="A4JVH6"/>
<evidence type="ECO:0000313" key="2">
    <source>
        <dbReference type="EMBL" id="ABO60279.1"/>
    </source>
</evidence>